<keyword evidence="1" id="KW-0880">Kelch repeat</keyword>
<feature type="compositionally biased region" description="Basic residues" evidence="3">
    <location>
        <begin position="80"/>
        <end position="89"/>
    </location>
</feature>
<evidence type="ECO:0000256" key="1">
    <source>
        <dbReference type="ARBA" id="ARBA00022441"/>
    </source>
</evidence>
<dbReference type="SMART" id="SM00612">
    <property type="entry name" value="Kelch"/>
    <property type="match status" value="3"/>
</dbReference>
<comment type="caution">
    <text evidence="4">The sequence shown here is derived from an EMBL/GenBank/DDBJ whole genome shotgun (WGS) entry which is preliminary data.</text>
</comment>
<evidence type="ECO:0000313" key="5">
    <source>
        <dbReference type="Proteomes" id="UP000749559"/>
    </source>
</evidence>
<reference evidence="4" key="1">
    <citation type="submission" date="2022-03" db="EMBL/GenBank/DDBJ databases">
        <authorList>
            <person name="Martin C."/>
        </authorList>
    </citation>
    <scope>NUCLEOTIDE SEQUENCE</scope>
</reference>
<feature type="compositionally biased region" description="Basic and acidic residues" evidence="3">
    <location>
        <begin position="115"/>
        <end position="132"/>
    </location>
</feature>
<dbReference type="AlphaFoldDB" id="A0A8J1YCD1"/>
<dbReference type="Pfam" id="PF24681">
    <property type="entry name" value="Kelch_KLHDC2_KLHL20_DRC7"/>
    <property type="match status" value="1"/>
</dbReference>
<accession>A0A8J1YCD1</accession>
<evidence type="ECO:0000256" key="3">
    <source>
        <dbReference type="SAM" id="MobiDB-lite"/>
    </source>
</evidence>
<dbReference type="PANTHER" id="PTHR45632">
    <property type="entry name" value="LD33804P"/>
    <property type="match status" value="1"/>
</dbReference>
<dbReference type="Gene3D" id="2.120.10.80">
    <property type="entry name" value="Kelch-type beta propeller"/>
    <property type="match status" value="2"/>
</dbReference>
<dbReference type="PANTHER" id="PTHR45632:SF3">
    <property type="entry name" value="KELCH-LIKE PROTEIN 32"/>
    <property type="match status" value="1"/>
</dbReference>
<dbReference type="OrthoDB" id="6052799at2759"/>
<evidence type="ECO:0000256" key="2">
    <source>
        <dbReference type="ARBA" id="ARBA00022737"/>
    </source>
</evidence>
<feature type="region of interest" description="Disordered" evidence="3">
    <location>
        <begin position="1"/>
        <end position="132"/>
    </location>
</feature>
<name>A0A8J1YCD1_OWEFU</name>
<dbReference type="SUPFAM" id="SSF117281">
    <property type="entry name" value="Kelch motif"/>
    <property type="match status" value="2"/>
</dbReference>
<feature type="region of interest" description="Disordered" evidence="3">
    <location>
        <begin position="395"/>
        <end position="429"/>
    </location>
</feature>
<keyword evidence="2" id="KW-0677">Repeat</keyword>
<dbReference type="InterPro" id="IPR015915">
    <property type="entry name" value="Kelch-typ_b-propeller"/>
</dbReference>
<feature type="compositionally biased region" description="Basic and acidic residues" evidence="3">
    <location>
        <begin position="22"/>
        <end position="31"/>
    </location>
</feature>
<gene>
    <name evidence="4" type="ORF">OFUS_LOCUS13282</name>
</gene>
<dbReference type="Pfam" id="PF01344">
    <property type="entry name" value="Kelch_1"/>
    <property type="match status" value="1"/>
</dbReference>
<dbReference type="EMBL" id="CAIIXF020000006">
    <property type="protein sequence ID" value="CAH1787628.1"/>
    <property type="molecule type" value="Genomic_DNA"/>
</dbReference>
<keyword evidence="5" id="KW-1185">Reference proteome</keyword>
<sequence length="538" mass="60719">MSSDGNLPPGFRVTTTPPNAGKWKDSHDEQKTAAIQAARKARKNDKENTTSNDGLVPIQETDQLSIDDTEQIQIDEIKDKPKRGSRSRRGSLATARDTPGTSPSRLRRRLSKPGSENDGKPKEPPKTSDGFEHRLYLIDRNGTGDVHYFVIDDSEEKLTTLNPVTEKWKWLENYRDFEVVVMDNKLYVIGGAETKLGKVTDRMIRYDPVENAWALRCPMLAARCKCAAASARGNILVTGGEKNDGKVTGTCEIYEPEENKWKKAGHLPKPRANHRCVAGTKEAYLSGGSYDGEGHNNLWIFEEHRWKELDSHYPQRMGFNLDKHMMVNVDGTLYFIGGVNYSQPVPTKGEYSLPDPQASPRDLSSCMSAETSDRVEYFRTKVRYSNIKKNKDARKGLWKKDKPTSGIGDGQNDRVTPWGKGLPKMKYGRQNGGQMRMDDAYVCPWGRKIAEKMKTPRQNAGVCFIGNRIYVFGGSSQTLSEIKQVEYMNLDNNKWYNAFTLKNGDFSNIVCVKLKFPLEPHDMKPKVSPKEFVMALNS</sequence>
<protein>
    <submittedName>
        <fullName evidence="4">Uncharacterized protein</fullName>
    </submittedName>
</protein>
<organism evidence="4 5">
    <name type="scientific">Owenia fusiformis</name>
    <name type="common">Polychaete worm</name>
    <dbReference type="NCBI Taxonomy" id="6347"/>
    <lineage>
        <taxon>Eukaryota</taxon>
        <taxon>Metazoa</taxon>
        <taxon>Spiralia</taxon>
        <taxon>Lophotrochozoa</taxon>
        <taxon>Annelida</taxon>
        <taxon>Polychaeta</taxon>
        <taxon>Sedentaria</taxon>
        <taxon>Canalipalpata</taxon>
        <taxon>Sabellida</taxon>
        <taxon>Oweniida</taxon>
        <taxon>Oweniidae</taxon>
        <taxon>Owenia</taxon>
    </lineage>
</organism>
<dbReference type="InterPro" id="IPR006652">
    <property type="entry name" value="Kelch_1"/>
</dbReference>
<dbReference type="Proteomes" id="UP000749559">
    <property type="component" value="Unassembled WGS sequence"/>
</dbReference>
<evidence type="ECO:0000313" key="4">
    <source>
        <dbReference type="EMBL" id="CAH1787628.1"/>
    </source>
</evidence>
<proteinExistence type="predicted"/>